<organism evidence="5 6">
    <name type="scientific">Fusarium duplospermum</name>
    <dbReference type="NCBI Taxonomy" id="1325734"/>
    <lineage>
        <taxon>Eukaryota</taxon>
        <taxon>Fungi</taxon>
        <taxon>Dikarya</taxon>
        <taxon>Ascomycota</taxon>
        <taxon>Pezizomycotina</taxon>
        <taxon>Sordariomycetes</taxon>
        <taxon>Hypocreomycetidae</taxon>
        <taxon>Hypocreales</taxon>
        <taxon>Nectriaceae</taxon>
        <taxon>Fusarium</taxon>
        <taxon>Fusarium solani species complex</taxon>
    </lineage>
</organism>
<evidence type="ECO:0000313" key="5">
    <source>
        <dbReference type="EMBL" id="RSL62607.1"/>
    </source>
</evidence>
<dbReference type="Gene3D" id="1.20.58.340">
    <property type="entry name" value="Magnesium transport protein CorA, transmembrane region"/>
    <property type="match status" value="1"/>
</dbReference>
<dbReference type="GO" id="GO:0046873">
    <property type="term" value="F:metal ion transmembrane transporter activity"/>
    <property type="evidence" value="ECO:0007669"/>
    <property type="project" value="InterPro"/>
</dbReference>
<sequence>MNVDDPTLTDLSLGFYLNVLVMFLMMLRLWRRGQQMSTSGGNLSFYKYPSDILMIIAYLLTIGHTIVASPEIRPCSDGIELSDSDIERLLLSKSPRDLLASGPQYPTNPPLLTQSPQYTLANGAIKLSTTSFFTEKIYKLHPMRSNAISSWRSAVCWTIAFAMLHASPCQPLQKAWKTDIEGMCISTAYVRISRMLLSLKLDLNTVFVAATFMWSIRTDPLEASIIVTSGLIVPALDIYLQFMIKTWMDRPVQDTSYEALTWPIIDLFMRIIFANAPFVYTVYQGQVTVEKEATSIDKEFAAFVAFKDTLLKPTVSELLGYDDKPWEGFARIKSLERSPSWIWFHLPAVNQKWLTTLGWQLQFEKIIQTWDGDSILFEGTETVGEGEAQGIPPFLINALDGDKIVDFPRFDNAQGSRAATFSVAMRFLDSEDEASYNRPENKVARLRSSVNRSGMKLIPSKTLDESFYVTNHNVTSASRDQARDQVVHRHYERYRAGGLAGDETQSTFSQSRRYIKPRILMVSPLRLWKIGHNVVITASPANWEISREFDLTALGHVYQSVTRSHPRTANAMELVSRIMASLITVIDGPLHAGLNESILTIFEDETSAQNTKQLELYKKFRRLVTENTPPPPNTDLQPTTSPAEAPTEGTNQPSMAKTLFRDEVECFRVVMDIRDELAMISSIILEQERAMQTVTRTVETLSDRDANATMDQLETESDPPDIDTNESDEAPHDSQGIMEYIESESDEVMLGIRSGSQGFPTSTSGLKWLKKRQLGYLLSVRLQVSNLAEAEDTKRLLESSKAIQKSSEALLISNNKLLEKMNSLQQGSQAIQDGSRTLLRSNNQLLNSIDSLQKTNKKLKDKADKQSRYLFAFTVVTVIFAPLSFVTSFFAIPSRDFPQDGGISWSQSQIGGGLAISLLLTIVLVLLTIMANDYTDASDVENGSTPSGTSGDGNIVGFTRV</sequence>
<feature type="region of interest" description="Disordered" evidence="2">
    <location>
        <begin position="701"/>
        <end position="735"/>
    </location>
</feature>
<comment type="caution">
    <text evidence="5">The sequence shown here is derived from an EMBL/GenBank/DDBJ whole genome shotgun (WGS) entry which is preliminary data.</text>
</comment>
<keyword evidence="1" id="KW-0175">Coiled coil</keyword>
<keyword evidence="3" id="KW-0812">Transmembrane</keyword>
<feature type="coiled-coil region" evidence="1">
    <location>
        <begin position="842"/>
        <end position="869"/>
    </location>
</feature>
<evidence type="ECO:0000259" key="4">
    <source>
        <dbReference type="Pfam" id="PF20684"/>
    </source>
</evidence>
<feature type="compositionally biased region" description="Polar residues" evidence="2">
    <location>
        <begin position="634"/>
        <end position="655"/>
    </location>
</feature>
<dbReference type="STRING" id="1325734.A0A428QBD8"/>
<dbReference type="Pfam" id="PF20684">
    <property type="entry name" value="Fung_rhodopsin"/>
    <property type="match status" value="1"/>
</dbReference>
<evidence type="ECO:0000256" key="3">
    <source>
        <dbReference type="SAM" id="Phobius"/>
    </source>
</evidence>
<dbReference type="EMBL" id="NKCI01000043">
    <property type="protein sequence ID" value="RSL62607.1"/>
    <property type="molecule type" value="Genomic_DNA"/>
</dbReference>
<feature type="region of interest" description="Disordered" evidence="2">
    <location>
        <begin position="625"/>
        <end position="657"/>
    </location>
</feature>
<dbReference type="PANTHER" id="PTHR47685:SF1">
    <property type="entry name" value="MAGNESIUM TRANSPORT PROTEIN CORA"/>
    <property type="match status" value="1"/>
</dbReference>
<feature type="transmembrane region" description="Helical" evidence="3">
    <location>
        <begin position="912"/>
        <end position="931"/>
    </location>
</feature>
<feature type="compositionally biased region" description="Acidic residues" evidence="2">
    <location>
        <begin position="713"/>
        <end position="728"/>
    </location>
</feature>
<feature type="transmembrane region" description="Helical" evidence="3">
    <location>
        <begin position="12"/>
        <end position="30"/>
    </location>
</feature>
<dbReference type="InterPro" id="IPR050829">
    <property type="entry name" value="CorA_MIT"/>
</dbReference>
<dbReference type="InterPro" id="IPR002523">
    <property type="entry name" value="MgTranspt_CorA/ZnTranspt_ZntB"/>
</dbReference>
<proteinExistence type="predicted"/>
<evidence type="ECO:0000256" key="1">
    <source>
        <dbReference type="SAM" id="Coils"/>
    </source>
</evidence>
<evidence type="ECO:0000313" key="6">
    <source>
        <dbReference type="Proteomes" id="UP000288168"/>
    </source>
</evidence>
<dbReference type="GO" id="GO:0016020">
    <property type="term" value="C:membrane"/>
    <property type="evidence" value="ECO:0007669"/>
    <property type="project" value="InterPro"/>
</dbReference>
<dbReference type="PANTHER" id="PTHR47685">
    <property type="entry name" value="MAGNESIUM TRANSPORT PROTEIN CORA"/>
    <property type="match status" value="1"/>
</dbReference>
<feature type="transmembrane region" description="Helical" evidence="3">
    <location>
        <begin position="223"/>
        <end position="240"/>
    </location>
</feature>
<keyword evidence="6" id="KW-1185">Reference proteome</keyword>
<keyword evidence="3" id="KW-1133">Transmembrane helix</keyword>
<reference evidence="5 6" key="1">
    <citation type="submission" date="2017-06" db="EMBL/GenBank/DDBJ databases">
        <title>Comparative genomic analysis of Ambrosia Fusariam Clade fungi.</title>
        <authorList>
            <person name="Stajich J.E."/>
            <person name="Carrillo J."/>
            <person name="Kijimoto T."/>
            <person name="Eskalen A."/>
            <person name="O'Donnell K."/>
            <person name="Kasson M."/>
        </authorList>
    </citation>
    <scope>NUCLEOTIDE SEQUENCE [LARGE SCALE GENOMIC DNA]</scope>
    <source>
        <strain evidence="5 6">NRRL62584</strain>
    </source>
</reference>
<gene>
    <name evidence="5" type="ORF">CEP54_005580</name>
</gene>
<name>A0A428QBD8_9HYPO</name>
<dbReference type="Proteomes" id="UP000288168">
    <property type="component" value="Unassembled WGS sequence"/>
</dbReference>
<dbReference type="Pfam" id="PF01544">
    <property type="entry name" value="CorA"/>
    <property type="match status" value="1"/>
</dbReference>
<dbReference type="AlphaFoldDB" id="A0A428QBD8"/>
<protein>
    <recommendedName>
        <fullName evidence="4">Rhodopsin domain-containing protein</fullName>
    </recommendedName>
</protein>
<feature type="domain" description="Rhodopsin" evidence="4">
    <location>
        <begin position="99"/>
        <end position="282"/>
    </location>
</feature>
<feature type="transmembrane region" description="Helical" evidence="3">
    <location>
        <begin position="869"/>
        <end position="892"/>
    </location>
</feature>
<accession>A0A428QBD8</accession>
<dbReference type="InterPro" id="IPR049326">
    <property type="entry name" value="Rhodopsin_dom_fungi"/>
</dbReference>
<evidence type="ECO:0000256" key="2">
    <source>
        <dbReference type="SAM" id="MobiDB-lite"/>
    </source>
</evidence>
<keyword evidence="3" id="KW-0472">Membrane</keyword>
<dbReference type="OrthoDB" id="4898535at2759"/>